<evidence type="ECO:0000313" key="1">
    <source>
        <dbReference type="EMBL" id="CAI9726765.1"/>
    </source>
</evidence>
<evidence type="ECO:0000313" key="2">
    <source>
        <dbReference type="Proteomes" id="UP001162480"/>
    </source>
</evidence>
<organism evidence="1 2">
    <name type="scientific">Octopus vulgaris</name>
    <name type="common">Common octopus</name>
    <dbReference type="NCBI Taxonomy" id="6645"/>
    <lineage>
        <taxon>Eukaryota</taxon>
        <taxon>Metazoa</taxon>
        <taxon>Spiralia</taxon>
        <taxon>Lophotrochozoa</taxon>
        <taxon>Mollusca</taxon>
        <taxon>Cephalopoda</taxon>
        <taxon>Coleoidea</taxon>
        <taxon>Octopodiformes</taxon>
        <taxon>Octopoda</taxon>
        <taxon>Incirrata</taxon>
        <taxon>Octopodidae</taxon>
        <taxon>Octopus</taxon>
    </lineage>
</organism>
<protein>
    <submittedName>
        <fullName evidence="1">Uncharacterized protein</fullName>
    </submittedName>
</protein>
<sequence>MKQCKEKACRETSKEYPVQSSALDRYPNPIKPQCNGDKFGFDYGLWWLLNSYYVSLLNVYYNNQTNTQQWREIVCSIRAKENEEEL</sequence>
<reference evidence="1" key="1">
    <citation type="submission" date="2023-08" db="EMBL/GenBank/DDBJ databases">
        <authorList>
            <person name="Alioto T."/>
            <person name="Alioto T."/>
            <person name="Gomez Garrido J."/>
        </authorList>
    </citation>
    <scope>NUCLEOTIDE SEQUENCE</scope>
</reference>
<keyword evidence="2" id="KW-1185">Reference proteome</keyword>
<dbReference type="EMBL" id="OX597821">
    <property type="protein sequence ID" value="CAI9726765.1"/>
    <property type="molecule type" value="Genomic_DNA"/>
</dbReference>
<dbReference type="AlphaFoldDB" id="A0AA36B2K1"/>
<proteinExistence type="predicted"/>
<accession>A0AA36B2K1</accession>
<name>A0AA36B2K1_OCTVU</name>
<gene>
    <name evidence="1" type="ORF">OCTVUL_1B001913</name>
</gene>
<dbReference type="Proteomes" id="UP001162480">
    <property type="component" value="Chromosome 8"/>
</dbReference>